<evidence type="ECO:0000256" key="8">
    <source>
        <dbReference type="ARBA" id="ARBA00023136"/>
    </source>
</evidence>
<keyword evidence="8 10" id="KW-0472">Membrane</keyword>
<dbReference type="PANTHER" id="PTHR46181:SF3">
    <property type="entry name" value="MITOCHONDRIAL GLYCINE TRANSPORTER"/>
    <property type="match status" value="1"/>
</dbReference>
<evidence type="ECO:0000256" key="6">
    <source>
        <dbReference type="ARBA" id="ARBA00022989"/>
    </source>
</evidence>
<keyword evidence="7 10" id="KW-0496">Mitochondrion</keyword>
<evidence type="ECO:0000256" key="10">
    <source>
        <dbReference type="HAMAP-Rule" id="MF_03064"/>
    </source>
</evidence>
<dbReference type="HAMAP" id="MF_03064">
    <property type="entry name" value="SLC25A38"/>
    <property type="match status" value="1"/>
</dbReference>
<reference evidence="12 13" key="1">
    <citation type="journal article" date="2018" name="IMA Fungus">
        <title>IMA Genome-F 10: Nine draft genome sequences of Claviceps purpurea s.lat., including C. arundinis, C. humidiphila, and C. cf. spartinae, pseudomolecules for the pitch canker pathogen Fusarium circinatum, draft genome of Davidsoniella eucalypti, Grosmannia galeiformis, Quambalaria eucalypti, and Teratosphaeria destructans.</title>
        <authorList>
            <person name="Wingfield B.D."/>
            <person name="Liu M."/>
            <person name="Nguyen H.D."/>
            <person name="Lane F.A."/>
            <person name="Morgan S.W."/>
            <person name="De Vos L."/>
            <person name="Wilken P.M."/>
            <person name="Duong T.A."/>
            <person name="Aylward J."/>
            <person name="Coetzee M.P."/>
            <person name="Dadej K."/>
            <person name="De Beer Z.W."/>
            <person name="Findlay W."/>
            <person name="Havenga M."/>
            <person name="Kolarik M."/>
            <person name="Menzies J.G."/>
            <person name="Naidoo K."/>
            <person name="Pochopski O."/>
            <person name="Shoukouhi P."/>
            <person name="Santana Q.C."/>
            <person name="Seifert K.A."/>
            <person name="Soal N."/>
            <person name="Steenkamp E.T."/>
            <person name="Tatham C.T."/>
            <person name="van der Nest M.A."/>
            <person name="Wingfield M.J."/>
        </authorList>
    </citation>
    <scope>NUCLEOTIDE SEQUENCE [LARGE SCALE GENOMIC DNA]</scope>
    <source>
        <strain evidence="12">CMW44962</strain>
    </source>
</reference>
<evidence type="ECO:0000256" key="1">
    <source>
        <dbReference type="ARBA" id="ARBA00004141"/>
    </source>
</evidence>
<dbReference type="Gene3D" id="1.50.40.10">
    <property type="entry name" value="Mitochondrial carrier domain"/>
    <property type="match status" value="2"/>
</dbReference>
<accession>A0A9W7W536</accession>
<comment type="function">
    <text evidence="10">Mitochondrial glycine transporter that imports glycine into the mitochondrial matrix. Plays an important role in providing glycine for the first enzymatic step in heme biosynthesis, the condensation of glycine with succinyl-CoA to produce 5-aminolevulinate (ALA) in the miochondrial matrix.</text>
</comment>
<comment type="catalytic activity">
    <reaction evidence="9 10">
        <text>glycine(in) = glycine(out)</text>
        <dbReference type="Rhea" id="RHEA:70715"/>
        <dbReference type="ChEBI" id="CHEBI:57305"/>
    </reaction>
</comment>
<dbReference type="SUPFAM" id="SSF103506">
    <property type="entry name" value="Mitochondrial carrier"/>
    <property type="match status" value="1"/>
</dbReference>
<comment type="similarity">
    <text evidence="10">Belongs to the mitochondrial carrier (TC 2.A.29) family. SLC25A38 subfamily.</text>
</comment>
<keyword evidence="6 10" id="KW-1133">Transmembrane helix</keyword>
<keyword evidence="13" id="KW-1185">Reference proteome</keyword>
<dbReference type="OrthoDB" id="1924968at2759"/>
<keyword evidence="5 10" id="KW-0999">Mitochondrion inner membrane</keyword>
<dbReference type="Pfam" id="PF00153">
    <property type="entry name" value="Mito_carr"/>
    <property type="match status" value="3"/>
</dbReference>
<evidence type="ECO:0000256" key="5">
    <source>
        <dbReference type="ARBA" id="ARBA00022792"/>
    </source>
</evidence>
<dbReference type="EMBL" id="RIBY02000657">
    <property type="protein sequence ID" value="KAH9838963.1"/>
    <property type="molecule type" value="Genomic_DNA"/>
</dbReference>
<feature type="repeat" description="Solcar" evidence="11">
    <location>
        <begin position="230"/>
        <end position="314"/>
    </location>
</feature>
<evidence type="ECO:0000256" key="3">
    <source>
        <dbReference type="ARBA" id="ARBA00022692"/>
    </source>
</evidence>
<evidence type="ECO:0000256" key="11">
    <source>
        <dbReference type="PROSITE-ProRule" id="PRU00282"/>
    </source>
</evidence>
<evidence type="ECO:0000313" key="12">
    <source>
        <dbReference type="EMBL" id="KAH9838963.1"/>
    </source>
</evidence>
<dbReference type="GO" id="GO:0015187">
    <property type="term" value="F:glycine transmembrane transporter activity"/>
    <property type="evidence" value="ECO:0007669"/>
    <property type="project" value="UniProtKB-UniRule"/>
</dbReference>
<gene>
    <name evidence="12" type="ORF">Tdes44962_MAKER08126</name>
</gene>
<dbReference type="GO" id="GO:1904983">
    <property type="term" value="P:glycine import into mitochondrion"/>
    <property type="evidence" value="ECO:0007669"/>
    <property type="project" value="UniProtKB-UniRule"/>
</dbReference>
<dbReference type="PROSITE" id="PS50920">
    <property type="entry name" value="SOLCAR"/>
    <property type="match status" value="3"/>
</dbReference>
<evidence type="ECO:0000256" key="2">
    <source>
        <dbReference type="ARBA" id="ARBA00022448"/>
    </source>
</evidence>
<comment type="caution">
    <text evidence="12">The sequence shown here is derived from an EMBL/GenBank/DDBJ whole genome shotgun (WGS) entry which is preliminary data.</text>
</comment>
<evidence type="ECO:0000256" key="7">
    <source>
        <dbReference type="ARBA" id="ARBA00023128"/>
    </source>
</evidence>
<dbReference type="AlphaFoldDB" id="A0A9W7W536"/>
<keyword evidence="4 10" id="KW-0677">Repeat</keyword>
<dbReference type="Proteomes" id="UP001138500">
    <property type="component" value="Unassembled WGS sequence"/>
</dbReference>
<evidence type="ECO:0000256" key="4">
    <source>
        <dbReference type="ARBA" id="ARBA00022737"/>
    </source>
</evidence>
<dbReference type="InterPro" id="IPR018108">
    <property type="entry name" value="MCP_transmembrane"/>
</dbReference>
<sequence>MALAMSNGGQNQKASSAFHLIAGLGSGAVSAFLLQPADLLKTRVQQSRASASLTSALRDIQNGPNPIKSLWRGVVPSVIRTGCGSALYFGMLNQMRQYAATLPSVPVIAGEVREGRSSSSALPKLGNVANLTTGALARVAAGFVMNPVTVLKVRYESTQYAYTSLIGAGRDIVAKEGMRGFFAGFGATAVRDAPYAGLYVVIYEQAKVNLSRFSSPSNDGQNTGSNFLSNSASINFASGVIAAVSATAMTNPFDAIKTRLQLAPGRYGNMFRAASMMVRHEGVGSLFSGLSMRIGRKALSSAFTWTVYEELIRRAERVLV</sequence>
<evidence type="ECO:0000256" key="9">
    <source>
        <dbReference type="ARBA" id="ARBA00034060"/>
    </source>
</evidence>
<comment type="subcellular location">
    <subcellularLocation>
        <location evidence="1">Membrane</location>
        <topology evidence="1">Multi-pass membrane protein</topology>
    </subcellularLocation>
    <subcellularLocation>
        <location evidence="10">Mitochondrion inner membrane</location>
        <topology evidence="10">Multi-pass membrane protein</topology>
    </subcellularLocation>
</comment>
<organism evidence="12 13">
    <name type="scientific">Teratosphaeria destructans</name>
    <dbReference type="NCBI Taxonomy" id="418781"/>
    <lineage>
        <taxon>Eukaryota</taxon>
        <taxon>Fungi</taxon>
        <taxon>Dikarya</taxon>
        <taxon>Ascomycota</taxon>
        <taxon>Pezizomycotina</taxon>
        <taxon>Dothideomycetes</taxon>
        <taxon>Dothideomycetidae</taxon>
        <taxon>Mycosphaerellales</taxon>
        <taxon>Teratosphaeriaceae</taxon>
        <taxon>Teratosphaeria</taxon>
    </lineage>
</organism>
<keyword evidence="3 10" id="KW-0812">Transmembrane</keyword>
<feature type="repeat" description="Solcar" evidence="11">
    <location>
        <begin position="14"/>
        <end position="98"/>
    </location>
</feature>
<protein>
    <recommendedName>
        <fullName evidence="10">Mitochondrial glycine transporter</fullName>
    </recommendedName>
    <alternativeName>
        <fullName evidence="10">Solute carrier family 25 member 38 homolog</fullName>
    </alternativeName>
</protein>
<dbReference type="InterPro" id="IPR030847">
    <property type="entry name" value="Hem25/SLC25A38"/>
</dbReference>
<dbReference type="GO" id="GO:0005743">
    <property type="term" value="C:mitochondrial inner membrane"/>
    <property type="evidence" value="ECO:0007669"/>
    <property type="project" value="UniProtKB-SubCell"/>
</dbReference>
<keyword evidence="2 10" id="KW-0813">Transport</keyword>
<feature type="repeat" description="Solcar" evidence="11">
    <location>
        <begin position="125"/>
        <end position="209"/>
    </location>
</feature>
<dbReference type="InterPro" id="IPR023395">
    <property type="entry name" value="MCP_dom_sf"/>
</dbReference>
<dbReference type="PANTHER" id="PTHR46181">
    <property type="entry name" value="MITOCHONDRIAL GLYCINE TRANSPORTER"/>
    <property type="match status" value="1"/>
</dbReference>
<reference evidence="12 13" key="2">
    <citation type="journal article" date="2021" name="Curr. Genet.">
        <title>Genetic response to nitrogen starvation in the aggressive Eucalyptus foliar pathogen Teratosphaeria destructans.</title>
        <authorList>
            <person name="Havenga M."/>
            <person name="Wingfield B.D."/>
            <person name="Wingfield M.J."/>
            <person name="Dreyer L.L."/>
            <person name="Roets F."/>
            <person name="Aylward J."/>
        </authorList>
    </citation>
    <scope>NUCLEOTIDE SEQUENCE [LARGE SCALE GENOMIC DNA]</scope>
    <source>
        <strain evidence="12">CMW44962</strain>
    </source>
</reference>
<proteinExistence type="inferred from homology"/>
<evidence type="ECO:0000313" key="13">
    <source>
        <dbReference type="Proteomes" id="UP001138500"/>
    </source>
</evidence>
<name>A0A9W7W536_9PEZI</name>